<evidence type="ECO:0000256" key="2">
    <source>
        <dbReference type="ARBA" id="ARBA00022692"/>
    </source>
</evidence>
<gene>
    <name evidence="7" type="ORF">INT44_008880</name>
</gene>
<sequence>MQKIRYNSPLVQIILLGFVCFCCPGMYNALSGLGAGGRIGSDVYLTDSSNAALYACFAVVGFFAGSVNNTLGPRYTLLIGSVGYVLYSISLWVYDTKANAAFVIAAGAILGCCAGLLWTAQGSIMMSYPEEKNKGKYVSIFWTLFNLGGVLGSLIPLGLNLTSSGEGGVSTGTYIAFVVIMIIGGLCSLLICKPNSVVRADGTGVHMAQNTTWKQELKGVIGVFSQWRIMALLPAFLASNWFYSYQFGLNALYFDVATRSLNGTMYWAMQIVASIFLGQVLDYAKLKRRSRGLIGLAITFVVCMAVWAGGFVFQLGFDRSYSNPIHWTDPGFAGPFVLYIFYGFTDALYQTYLYWLMGAMSNDPGMLARYAGFYKAVQSAGGAISFGIDAVHTDLRWEALICWLLVFISFPLIAVVTWNISDTNITVEDFVDTDTTGSVSSHYQEKNEVSHDSQA</sequence>
<feature type="transmembrane region" description="Helical" evidence="6">
    <location>
        <begin position="336"/>
        <end position="356"/>
    </location>
</feature>
<dbReference type="AlphaFoldDB" id="A0A8H7Q009"/>
<keyword evidence="4 6" id="KW-0472">Membrane</keyword>
<dbReference type="GO" id="GO:0016020">
    <property type="term" value="C:membrane"/>
    <property type="evidence" value="ECO:0007669"/>
    <property type="project" value="UniProtKB-SubCell"/>
</dbReference>
<dbReference type="Gene3D" id="1.20.1250.20">
    <property type="entry name" value="MFS general substrate transporter like domains"/>
    <property type="match status" value="1"/>
</dbReference>
<dbReference type="PANTHER" id="PTHR23294:SF59">
    <property type="entry name" value="UNC93-LIKE PROTEIN C922.05C"/>
    <property type="match status" value="1"/>
</dbReference>
<evidence type="ECO:0008006" key="9">
    <source>
        <dbReference type="Google" id="ProtNLM"/>
    </source>
</evidence>
<feature type="transmembrane region" description="Helical" evidence="6">
    <location>
        <begin position="100"/>
        <end position="119"/>
    </location>
</feature>
<protein>
    <recommendedName>
        <fullName evidence="9">MFS general substrate transporter</fullName>
    </recommendedName>
</protein>
<feature type="transmembrane region" description="Helical" evidence="6">
    <location>
        <begin position="400"/>
        <end position="420"/>
    </location>
</feature>
<dbReference type="GO" id="GO:0022857">
    <property type="term" value="F:transmembrane transporter activity"/>
    <property type="evidence" value="ECO:0007669"/>
    <property type="project" value="InterPro"/>
</dbReference>
<accession>A0A8H7Q009</accession>
<dbReference type="Pfam" id="PF07690">
    <property type="entry name" value="MFS_1"/>
    <property type="match status" value="1"/>
</dbReference>
<proteinExistence type="predicted"/>
<comment type="subcellular location">
    <subcellularLocation>
        <location evidence="1">Membrane</location>
        <topology evidence="1">Multi-pass membrane protein</topology>
    </subcellularLocation>
</comment>
<dbReference type="SUPFAM" id="SSF103473">
    <property type="entry name" value="MFS general substrate transporter"/>
    <property type="match status" value="1"/>
</dbReference>
<feature type="transmembrane region" description="Helical" evidence="6">
    <location>
        <begin position="75"/>
        <end position="94"/>
    </location>
</feature>
<reference evidence="7" key="1">
    <citation type="submission" date="2020-12" db="EMBL/GenBank/DDBJ databases">
        <title>Metabolic potential, ecology and presence of endohyphal bacteria is reflected in genomic diversity of Mucoromycotina.</title>
        <authorList>
            <person name="Muszewska A."/>
            <person name="Okrasinska A."/>
            <person name="Steczkiewicz K."/>
            <person name="Drgas O."/>
            <person name="Orlowska M."/>
            <person name="Perlinska-Lenart U."/>
            <person name="Aleksandrzak-Piekarczyk T."/>
            <person name="Szatraj K."/>
            <person name="Zielenkiewicz U."/>
            <person name="Pilsyk S."/>
            <person name="Malc E."/>
            <person name="Mieczkowski P."/>
            <person name="Kruszewska J.S."/>
            <person name="Biernat P."/>
            <person name="Pawlowska J."/>
        </authorList>
    </citation>
    <scope>NUCLEOTIDE SEQUENCE</scope>
    <source>
        <strain evidence="7">WA0000051536</strain>
    </source>
</reference>
<evidence type="ECO:0000313" key="7">
    <source>
        <dbReference type="EMBL" id="KAG2183869.1"/>
    </source>
</evidence>
<feature type="transmembrane region" description="Helical" evidence="6">
    <location>
        <begin position="171"/>
        <end position="192"/>
    </location>
</feature>
<keyword evidence="3 6" id="KW-1133">Transmembrane helix</keyword>
<dbReference type="Proteomes" id="UP000612746">
    <property type="component" value="Unassembled WGS sequence"/>
</dbReference>
<feature type="transmembrane region" description="Helical" evidence="6">
    <location>
        <begin position="293"/>
        <end position="316"/>
    </location>
</feature>
<keyword evidence="8" id="KW-1185">Reference proteome</keyword>
<keyword evidence="2 6" id="KW-0812">Transmembrane</keyword>
<dbReference type="InterPro" id="IPR036259">
    <property type="entry name" value="MFS_trans_sf"/>
</dbReference>
<feature type="transmembrane region" description="Helical" evidence="6">
    <location>
        <begin position="51"/>
        <end position="68"/>
    </location>
</feature>
<feature type="transmembrane region" description="Helical" evidence="6">
    <location>
        <begin position="264"/>
        <end position="281"/>
    </location>
</feature>
<dbReference type="PANTHER" id="PTHR23294">
    <property type="entry name" value="ET TRANSLATION PRODUCT-RELATED"/>
    <property type="match status" value="1"/>
</dbReference>
<evidence type="ECO:0000256" key="5">
    <source>
        <dbReference type="SAM" id="MobiDB-lite"/>
    </source>
</evidence>
<dbReference type="OrthoDB" id="196103at2759"/>
<organism evidence="7 8">
    <name type="scientific">Umbelopsis vinacea</name>
    <dbReference type="NCBI Taxonomy" id="44442"/>
    <lineage>
        <taxon>Eukaryota</taxon>
        <taxon>Fungi</taxon>
        <taxon>Fungi incertae sedis</taxon>
        <taxon>Mucoromycota</taxon>
        <taxon>Mucoromycotina</taxon>
        <taxon>Umbelopsidomycetes</taxon>
        <taxon>Umbelopsidales</taxon>
        <taxon>Umbelopsidaceae</taxon>
        <taxon>Umbelopsis</taxon>
    </lineage>
</organism>
<feature type="transmembrane region" description="Helical" evidence="6">
    <location>
        <begin position="12"/>
        <end position="31"/>
    </location>
</feature>
<evidence type="ECO:0000256" key="6">
    <source>
        <dbReference type="SAM" id="Phobius"/>
    </source>
</evidence>
<evidence type="ECO:0000256" key="1">
    <source>
        <dbReference type="ARBA" id="ARBA00004141"/>
    </source>
</evidence>
<name>A0A8H7Q009_9FUNG</name>
<feature type="transmembrane region" description="Helical" evidence="6">
    <location>
        <begin position="140"/>
        <end position="159"/>
    </location>
</feature>
<evidence type="ECO:0000256" key="4">
    <source>
        <dbReference type="ARBA" id="ARBA00023136"/>
    </source>
</evidence>
<feature type="compositionally biased region" description="Basic and acidic residues" evidence="5">
    <location>
        <begin position="443"/>
        <end position="455"/>
    </location>
</feature>
<comment type="caution">
    <text evidence="7">The sequence shown here is derived from an EMBL/GenBank/DDBJ whole genome shotgun (WGS) entry which is preliminary data.</text>
</comment>
<dbReference type="EMBL" id="JAEPRA010000006">
    <property type="protein sequence ID" value="KAG2183869.1"/>
    <property type="molecule type" value="Genomic_DNA"/>
</dbReference>
<evidence type="ECO:0000313" key="8">
    <source>
        <dbReference type="Proteomes" id="UP000612746"/>
    </source>
</evidence>
<feature type="transmembrane region" description="Helical" evidence="6">
    <location>
        <begin position="227"/>
        <end position="244"/>
    </location>
</feature>
<feature type="region of interest" description="Disordered" evidence="5">
    <location>
        <begin position="436"/>
        <end position="455"/>
    </location>
</feature>
<evidence type="ECO:0000256" key="3">
    <source>
        <dbReference type="ARBA" id="ARBA00022989"/>
    </source>
</evidence>
<dbReference type="InterPro" id="IPR051617">
    <property type="entry name" value="UNC-93-like_regulator"/>
</dbReference>
<dbReference type="InterPro" id="IPR011701">
    <property type="entry name" value="MFS"/>
</dbReference>